<evidence type="ECO:0000313" key="3">
    <source>
        <dbReference type="Proteomes" id="UP001500742"/>
    </source>
</evidence>
<organism evidence="2 3">
    <name type="scientific">Mucilaginibacter dorajii</name>
    <dbReference type="NCBI Taxonomy" id="692994"/>
    <lineage>
        <taxon>Bacteria</taxon>
        <taxon>Pseudomonadati</taxon>
        <taxon>Bacteroidota</taxon>
        <taxon>Sphingobacteriia</taxon>
        <taxon>Sphingobacteriales</taxon>
        <taxon>Sphingobacteriaceae</taxon>
        <taxon>Mucilaginibacter</taxon>
    </lineage>
</organism>
<proteinExistence type="predicted"/>
<sequence>MFEKIDFKRSIASLKIKWEDNGFLNRYSGLIMFPLISIVVAIAFVLTSINIISILSFLGAVVFLIIWIYYTRSNDKLIIVNFQGSTTDLRKLIEFELKQTGWQVFRSNAQFITAHKAGSWLVGSKMAVLFHKDSIFINAQNQDGFRGYFPFSFGRNKKLTNQLVILINSIQPNLTQSTTL</sequence>
<dbReference type="EMBL" id="BAAAZC010000009">
    <property type="protein sequence ID" value="GAA3967363.1"/>
    <property type="molecule type" value="Genomic_DNA"/>
</dbReference>
<accession>A0ABP7PKW5</accession>
<gene>
    <name evidence="2" type="ORF">GCM10022210_15130</name>
</gene>
<keyword evidence="1" id="KW-1133">Transmembrane helix</keyword>
<keyword evidence="1" id="KW-0812">Transmembrane</keyword>
<evidence type="ECO:0008006" key="4">
    <source>
        <dbReference type="Google" id="ProtNLM"/>
    </source>
</evidence>
<feature type="transmembrane region" description="Helical" evidence="1">
    <location>
        <begin position="51"/>
        <end position="70"/>
    </location>
</feature>
<reference evidence="3" key="1">
    <citation type="journal article" date="2019" name="Int. J. Syst. Evol. Microbiol.">
        <title>The Global Catalogue of Microorganisms (GCM) 10K type strain sequencing project: providing services to taxonomists for standard genome sequencing and annotation.</title>
        <authorList>
            <consortium name="The Broad Institute Genomics Platform"/>
            <consortium name="The Broad Institute Genome Sequencing Center for Infectious Disease"/>
            <person name="Wu L."/>
            <person name="Ma J."/>
        </authorList>
    </citation>
    <scope>NUCLEOTIDE SEQUENCE [LARGE SCALE GENOMIC DNA]</scope>
    <source>
        <strain evidence="3">JCM 16601</strain>
    </source>
</reference>
<dbReference type="Proteomes" id="UP001500742">
    <property type="component" value="Unassembled WGS sequence"/>
</dbReference>
<feature type="transmembrane region" description="Helical" evidence="1">
    <location>
        <begin position="27"/>
        <end position="45"/>
    </location>
</feature>
<protein>
    <recommendedName>
        <fullName evidence="4">YcxB-like protein domain-containing protein</fullName>
    </recommendedName>
</protein>
<keyword evidence="3" id="KW-1185">Reference proteome</keyword>
<name>A0ABP7PKW5_9SPHI</name>
<keyword evidence="1" id="KW-0472">Membrane</keyword>
<dbReference type="RefSeq" id="WP_259089078.1">
    <property type="nucleotide sequence ID" value="NZ_BAAAZC010000009.1"/>
</dbReference>
<evidence type="ECO:0000256" key="1">
    <source>
        <dbReference type="SAM" id="Phobius"/>
    </source>
</evidence>
<evidence type="ECO:0000313" key="2">
    <source>
        <dbReference type="EMBL" id="GAA3967363.1"/>
    </source>
</evidence>
<comment type="caution">
    <text evidence="2">The sequence shown here is derived from an EMBL/GenBank/DDBJ whole genome shotgun (WGS) entry which is preliminary data.</text>
</comment>